<evidence type="ECO:0008006" key="3">
    <source>
        <dbReference type="Google" id="ProtNLM"/>
    </source>
</evidence>
<dbReference type="RefSeq" id="XP_040733726.1">
    <property type="nucleotide sequence ID" value="XM_040877675.1"/>
</dbReference>
<sequence length="411" mass="46201">MQLPTEIYDLITFHVQNADYPYEINTDISPENRPRRQLAKLRLVNQAFCPSATRHLFRHIVIRLYGRASTIRAFPPLVRLIEISKSPLAQHVRELEIKFEGPSNRVGDRPDLENFAAILSPCLARFTNLKKLSFETPRMFFSREDPRSYINTVVMAICNVPLPNLVGLVLHFPICHDFGQFFSSSLNPAHIPITTILRQLRSLELEVCAYASSRGRGYARMPALPQHLAFPNETYACYLHQMLEPAINLTSLSLSSKDILNLDPVHFSSSLQLQSLSLSGVSISARTLLALIHQSSSTLESISLNLVKLNSQTWEDVLLEIAKLQHLTEFSVESGGYSSTGASAHLATGTPRRNRKPNIETHSKGDLVALGALQCAVNTNRVKAGLEPYGTNYYMYIDTVPEIDQFRAFYF</sequence>
<dbReference type="Proteomes" id="UP000249363">
    <property type="component" value="Unassembled WGS sequence"/>
</dbReference>
<evidence type="ECO:0000313" key="1">
    <source>
        <dbReference type="EMBL" id="RAO69210.1"/>
    </source>
</evidence>
<dbReference type="SUPFAM" id="SSF52047">
    <property type="entry name" value="RNI-like"/>
    <property type="match status" value="1"/>
</dbReference>
<organism evidence="1 2">
    <name type="scientific">Talaromyces amestolkiae</name>
    <dbReference type="NCBI Taxonomy" id="1196081"/>
    <lineage>
        <taxon>Eukaryota</taxon>
        <taxon>Fungi</taxon>
        <taxon>Dikarya</taxon>
        <taxon>Ascomycota</taxon>
        <taxon>Pezizomycotina</taxon>
        <taxon>Eurotiomycetes</taxon>
        <taxon>Eurotiomycetidae</taxon>
        <taxon>Eurotiales</taxon>
        <taxon>Trichocomaceae</taxon>
        <taxon>Talaromyces</taxon>
        <taxon>Talaromyces sect. Talaromyces</taxon>
    </lineage>
</organism>
<reference evidence="1 2" key="1">
    <citation type="journal article" date="2017" name="Biotechnol. Biofuels">
        <title>Differential beta-glucosidase expression as a function of carbon source availability in Talaromyces amestolkiae: a genomic and proteomic approach.</title>
        <authorList>
            <person name="de Eugenio L.I."/>
            <person name="Mendez-Liter J.A."/>
            <person name="Nieto-Dominguez M."/>
            <person name="Alonso L."/>
            <person name="Gil-Munoz J."/>
            <person name="Barriuso J."/>
            <person name="Prieto A."/>
            <person name="Martinez M.J."/>
        </authorList>
    </citation>
    <scope>NUCLEOTIDE SEQUENCE [LARGE SCALE GENOMIC DNA]</scope>
    <source>
        <strain evidence="1 2">CIB</strain>
    </source>
</reference>
<dbReference type="AlphaFoldDB" id="A0A364L082"/>
<gene>
    <name evidence="1" type="ORF">BHQ10_005222</name>
</gene>
<name>A0A364L082_TALAM</name>
<keyword evidence="2" id="KW-1185">Reference proteome</keyword>
<dbReference type="EMBL" id="MIKG01000009">
    <property type="protein sequence ID" value="RAO69210.1"/>
    <property type="molecule type" value="Genomic_DNA"/>
</dbReference>
<evidence type="ECO:0000313" key="2">
    <source>
        <dbReference type="Proteomes" id="UP000249363"/>
    </source>
</evidence>
<protein>
    <recommendedName>
        <fullName evidence="3">F-box domain-containing protein</fullName>
    </recommendedName>
</protein>
<dbReference type="STRING" id="1196081.A0A364L082"/>
<proteinExistence type="predicted"/>
<dbReference type="GeneID" id="63794438"/>
<accession>A0A364L082</accession>
<comment type="caution">
    <text evidence="1">The sequence shown here is derived from an EMBL/GenBank/DDBJ whole genome shotgun (WGS) entry which is preliminary data.</text>
</comment>
<dbReference type="InterPro" id="IPR032675">
    <property type="entry name" value="LRR_dom_sf"/>
</dbReference>
<dbReference type="Gene3D" id="3.80.10.10">
    <property type="entry name" value="Ribonuclease Inhibitor"/>
    <property type="match status" value="1"/>
</dbReference>
<dbReference type="OrthoDB" id="4505556at2759"/>